<dbReference type="EMBL" id="ML120393">
    <property type="protein sequence ID" value="RPA98728.1"/>
    <property type="molecule type" value="Genomic_DNA"/>
</dbReference>
<dbReference type="OrthoDB" id="9997739at2759"/>
<evidence type="ECO:0008006" key="3">
    <source>
        <dbReference type="Google" id="ProtNLM"/>
    </source>
</evidence>
<evidence type="ECO:0000313" key="2">
    <source>
        <dbReference type="Proteomes" id="UP000276215"/>
    </source>
</evidence>
<proteinExistence type="predicted"/>
<name>A0A3N4JP19_9PEZI</name>
<dbReference type="AlphaFoldDB" id="A0A3N4JP19"/>
<keyword evidence="2" id="KW-1185">Reference proteome</keyword>
<accession>A0A3N4JP19</accession>
<gene>
    <name evidence="1" type="ORF">L873DRAFT_1807755</name>
</gene>
<organism evidence="1 2">
    <name type="scientific">Choiromyces venosus 120613-1</name>
    <dbReference type="NCBI Taxonomy" id="1336337"/>
    <lineage>
        <taxon>Eukaryota</taxon>
        <taxon>Fungi</taxon>
        <taxon>Dikarya</taxon>
        <taxon>Ascomycota</taxon>
        <taxon>Pezizomycotina</taxon>
        <taxon>Pezizomycetes</taxon>
        <taxon>Pezizales</taxon>
        <taxon>Tuberaceae</taxon>
        <taxon>Choiromyces</taxon>
    </lineage>
</organism>
<protein>
    <recommendedName>
        <fullName evidence="3">BTB domain-containing protein</fullName>
    </recommendedName>
</protein>
<dbReference type="Proteomes" id="UP000276215">
    <property type="component" value="Unassembled WGS sequence"/>
</dbReference>
<reference evidence="1 2" key="1">
    <citation type="journal article" date="2018" name="Nat. Ecol. Evol.">
        <title>Pezizomycetes genomes reveal the molecular basis of ectomycorrhizal truffle lifestyle.</title>
        <authorList>
            <person name="Murat C."/>
            <person name="Payen T."/>
            <person name="Noel B."/>
            <person name="Kuo A."/>
            <person name="Morin E."/>
            <person name="Chen J."/>
            <person name="Kohler A."/>
            <person name="Krizsan K."/>
            <person name="Balestrini R."/>
            <person name="Da Silva C."/>
            <person name="Montanini B."/>
            <person name="Hainaut M."/>
            <person name="Levati E."/>
            <person name="Barry K.W."/>
            <person name="Belfiori B."/>
            <person name="Cichocki N."/>
            <person name="Clum A."/>
            <person name="Dockter R.B."/>
            <person name="Fauchery L."/>
            <person name="Guy J."/>
            <person name="Iotti M."/>
            <person name="Le Tacon F."/>
            <person name="Lindquist E.A."/>
            <person name="Lipzen A."/>
            <person name="Malagnac F."/>
            <person name="Mello A."/>
            <person name="Molinier V."/>
            <person name="Miyauchi S."/>
            <person name="Poulain J."/>
            <person name="Riccioni C."/>
            <person name="Rubini A."/>
            <person name="Sitrit Y."/>
            <person name="Splivallo R."/>
            <person name="Traeger S."/>
            <person name="Wang M."/>
            <person name="Zifcakova L."/>
            <person name="Wipf D."/>
            <person name="Zambonelli A."/>
            <person name="Paolocci F."/>
            <person name="Nowrousian M."/>
            <person name="Ottonello S."/>
            <person name="Baldrian P."/>
            <person name="Spatafora J.W."/>
            <person name="Henrissat B."/>
            <person name="Nagy L.G."/>
            <person name="Aury J.M."/>
            <person name="Wincker P."/>
            <person name="Grigoriev I.V."/>
            <person name="Bonfante P."/>
            <person name="Martin F.M."/>
        </authorList>
    </citation>
    <scope>NUCLEOTIDE SEQUENCE [LARGE SCALE GENOMIC DNA]</scope>
    <source>
        <strain evidence="1 2">120613-1</strain>
    </source>
</reference>
<sequence length="267" mass="30440">MEEWDAETVSRMIDYLYTGDYTWQMEGEFKPIPIKGAGETPIAEDPSKFVAARPLTPLQGFKRYSSTSYMSYDACASSFHHKEQDFERLLLIHAKVYALAHYRAIEKLSKLALDRLMRTLLLLQTGEFNPQKIGCIVELVAYVYENTCWRLGEPEAMRQVVTRFIGLEITRLNSRGEISNLMGTYGDFAVDLLADLTKRINFAEVSHVMQHKYIAGLEVHVGNPQPPNCVQEYYWGSPNINEGEECKKDMTADSKSPRLPITPHPHA</sequence>
<evidence type="ECO:0000313" key="1">
    <source>
        <dbReference type="EMBL" id="RPA98728.1"/>
    </source>
</evidence>
<dbReference type="STRING" id="1336337.A0A3N4JP19"/>